<dbReference type="InterPro" id="IPR017938">
    <property type="entry name" value="Riboflavin_synthase-like_b-brl"/>
</dbReference>
<dbReference type="RefSeq" id="WP_312641116.1">
    <property type="nucleotide sequence ID" value="NZ_CP116967.1"/>
</dbReference>
<dbReference type="PRINTS" id="PR00371">
    <property type="entry name" value="FPNCR"/>
</dbReference>
<evidence type="ECO:0000313" key="2">
    <source>
        <dbReference type="EMBL" id="WNM57061.1"/>
    </source>
</evidence>
<dbReference type="PROSITE" id="PS51384">
    <property type="entry name" value="FAD_FR"/>
    <property type="match status" value="1"/>
</dbReference>
<dbReference type="InterPro" id="IPR001709">
    <property type="entry name" value="Flavoprot_Pyr_Nucl_cyt_Rdtase"/>
</dbReference>
<dbReference type="SUPFAM" id="SSF63380">
    <property type="entry name" value="Riboflavin synthase domain-like"/>
    <property type="match status" value="1"/>
</dbReference>
<dbReference type="Proteomes" id="UP001302719">
    <property type="component" value="Chromosome"/>
</dbReference>
<keyword evidence="3" id="KW-1185">Reference proteome</keyword>
<dbReference type="PANTHER" id="PTHR47354:SF5">
    <property type="entry name" value="PROTEIN RFBI"/>
    <property type="match status" value="1"/>
</dbReference>
<dbReference type="Pfam" id="PF00970">
    <property type="entry name" value="FAD_binding_6"/>
    <property type="match status" value="1"/>
</dbReference>
<gene>
    <name evidence="2" type="ORF">PP769_13890</name>
</gene>
<dbReference type="EMBL" id="CP116967">
    <property type="protein sequence ID" value="WNM57061.1"/>
    <property type="molecule type" value="Genomic_DNA"/>
</dbReference>
<dbReference type="SUPFAM" id="SSF52343">
    <property type="entry name" value="Ferredoxin reductase-like, C-terminal NADP-linked domain"/>
    <property type="match status" value="1"/>
</dbReference>
<dbReference type="InterPro" id="IPR008333">
    <property type="entry name" value="Cbr1-like_FAD-bd_dom"/>
</dbReference>
<organism evidence="2 3">
    <name type="scientific">Candidatus Nitrospira allomarina</name>
    <dbReference type="NCBI Taxonomy" id="3020900"/>
    <lineage>
        <taxon>Bacteria</taxon>
        <taxon>Pseudomonadati</taxon>
        <taxon>Nitrospirota</taxon>
        <taxon>Nitrospiria</taxon>
        <taxon>Nitrospirales</taxon>
        <taxon>Nitrospiraceae</taxon>
        <taxon>Nitrospira</taxon>
    </lineage>
</organism>
<dbReference type="PRINTS" id="PR00410">
    <property type="entry name" value="PHEHYDRXLASE"/>
</dbReference>
<feature type="domain" description="FAD-binding FR-type" evidence="1">
    <location>
        <begin position="1"/>
        <end position="105"/>
    </location>
</feature>
<dbReference type="PANTHER" id="PTHR47354">
    <property type="entry name" value="NADH OXIDOREDUCTASE HCR"/>
    <property type="match status" value="1"/>
</dbReference>
<name>A0AA96JVL8_9BACT</name>
<dbReference type="Gene3D" id="2.40.30.10">
    <property type="entry name" value="Translation factors"/>
    <property type="match status" value="1"/>
</dbReference>
<evidence type="ECO:0000259" key="1">
    <source>
        <dbReference type="PROSITE" id="PS51384"/>
    </source>
</evidence>
<protein>
    <submittedName>
        <fullName evidence="2">FAD-binding oxidoreductase</fullName>
    </submittedName>
</protein>
<evidence type="ECO:0000313" key="3">
    <source>
        <dbReference type="Proteomes" id="UP001302719"/>
    </source>
</evidence>
<dbReference type="GO" id="GO:0016491">
    <property type="term" value="F:oxidoreductase activity"/>
    <property type="evidence" value="ECO:0007669"/>
    <property type="project" value="InterPro"/>
</dbReference>
<reference evidence="2 3" key="1">
    <citation type="submission" date="2023-01" db="EMBL/GenBank/DDBJ databases">
        <title>Cultivation and genomic characterization of new, ubiquitous marine nitrite-oxidizing bacteria from the Nitrospirales.</title>
        <authorList>
            <person name="Mueller A.J."/>
            <person name="Daebeler A."/>
            <person name="Herbold C.W."/>
            <person name="Kirkegaard R.H."/>
            <person name="Daims H."/>
        </authorList>
    </citation>
    <scope>NUCLEOTIDE SEQUENCE [LARGE SCALE GENOMIC DNA]</scope>
    <source>
        <strain evidence="2 3">VA</strain>
    </source>
</reference>
<dbReference type="InterPro" id="IPR001433">
    <property type="entry name" value="OxRdtase_FAD/NAD-bd"/>
</dbReference>
<dbReference type="InterPro" id="IPR039261">
    <property type="entry name" value="FNR_nucleotide-bd"/>
</dbReference>
<dbReference type="KEGG" id="nall:PP769_13890"/>
<accession>A0AA96JVL8</accession>
<dbReference type="Gene3D" id="3.40.50.80">
    <property type="entry name" value="Nucleotide-binding domain of ferredoxin-NADP reductase (FNR) module"/>
    <property type="match status" value="1"/>
</dbReference>
<sequence length="243" mass="27246">MQEFNARVSRVKDLTHDVRELALTLLAPDAIDFKAGQWISLTVWNPGLKQHVQRQYSIASPPSQYQQITLLFNRVPDGPGSNYLFGLHEGDPVTFQGPNGSFFLQEKSGRDLVLVATGTGIASFRSMLSTFLEEPEAGILTLYWGLRSQRDLYYQHELEALARRHPNFRFITILSRPEKGWKGPIGRVTTLVENHIASVSNVTFYLCGNGGMIRDTTAIVRKKGLCPIRTEQYYDKAGAGTDV</sequence>
<dbReference type="InterPro" id="IPR017927">
    <property type="entry name" value="FAD-bd_FR_type"/>
</dbReference>
<proteinExistence type="predicted"/>
<dbReference type="AlphaFoldDB" id="A0AA96JVL8"/>
<dbReference type="Pfam" id="PF00175">
    <property type="entry name" value="NAD_binding_1"/>
    <property type="match status" value="1"/>
</dbReference>
<dbReference type="InterPro" id="IPR050415">
    <property type="entry name" value="MRET"/>
</dbReference>